<evidence type="ECO:0000313" key="1">
    <source>
        <dbReference type="EMBL" id="AHK80665.1"/>
    </source>
</evidence>
<evidence type="ECO:0000313" key="2">
    <source>
        <dbReference type="Proteomes" id="UP000019442"/>
    </source>
</evidence>
<proteinExistence type="predicted"/>
<gene>
    <name evidence="1" type="ORF">M911_07725</name>
</gene>
<dbReference type="HOGENOM" id="CLU_2699585_0_0_6"/>
<reference evidence="2" key="2">
    <citation type="submission" date="2014-02" db="EMBL/GenBank/DDBJ databases">
        <title>Draft Genome Sequence of extremely halophilic bacteria Halorhodospira halochloris.</title>
        <authorList>
            <person name="Singh K.S."/>
        </authorList>
    </citation>
    <scope>NUCLEOTIDE SEQUENCE [LARGE SCALE GENOMIC DNA]</scope>
    <source>
        <strain evidence="2">A</strain>
    </source>
</reference>
<protein>
    <submittedName>
        <fullName evidence="1">Uncharacterized protein</fullName>
    </submittedName>
</protein>
<name>W8LA38_9GAMM</name>
<accession>W8LA38</accession>
<dbReference type="EMBL" id="CP007268">
    <property type="protein sequence ID" value="AHK80665.1"/>
    <property type="molecule type" value="Genomic_DNA"/>
</dbReference>
<dbReference type="KEGG" id="hhc:M911_07725"/>
<dbReference type="Proteomes" id="UP000019442">
    <property type="component" value="Chromosome"/>
</dbReference>
<sequence length="73" mass="8263">MHKIPIIRWGARRAYRSGHLYRGGNCPFPQNRGESFLRLSQGRTDHMDASKYSYGIMAMMQSQKQSGNTNAGS</sequence>
<dbReference type="AlphaFoldDB" id="W8LA38"/>
<keyword evidence="2" id="KW-1185">Reference proteome</keyword>
<organism evidence="1 2">
    <name type="scientific">Ectothiorhodospira haloalkaliphila</name>
    <dbReference type="NCBI Taxonomy" id="421628"/>
    <lineage>
        <taxon>Bacteria</taxon>
        <taxon>Pseudomonadati</taxon>
        <taxon>Pseudomonadota</taxon>
        <taxon>Gammaproteobacteria</taxon>
        <taxon>Chromatiales</taxon>
        <taxon>Ectothiorhodospiraceae</taxon>
        <taxon>Ectothiorhodospira</taxon>
    </lineage>
</organism>
<reference evidence="1 2" key="1">
    <citation type="journal article" date="2014" name="J Genomics">
        <title>Draft Genome Sequence of the Extremely Halophilic Phototrophic Purple Sulfur Bacterium Halorhodospira halochloris.</title>
        <authorList>
            <person name="Singh K.S."/>
            <person name="Kirksey J."/>
            <person name="Hoff W.D."/>
            <person name="Deole R."/>
        </authorList>
    </citation>
    <scope>NUCLEOTIDE SEQUENCE [LARGE SCALE GENOMIC DNA]</scope>
    <source>
        <strain evidence="1 2">A</strain>
    </source>
</reference>